<dbReference type="Pfam" id="PF13561">
    <property type="entry name" value="adh_short_C2"/>
    <property type="match status" value="1"/>
</dbReference>
<evidence type="ECO:0000256" key="1">
    <source>
        <dbReference type="ARBA" id="ARBA00006484"/>
    </source>
</evidence>
<evidence type="ECO:0000313" key="3">
    <source>
        <dbReference type="EMBL" id="GAA1515840.1"/>
    </source>
</evidence>
<protein>
    <submittedName>
        <fullName evidence="3">3-oxoacyl-[acyl-carrier-protein] reductase</fullName>
    </submittedName>
</protein>
<name>A0ABN2ABT3_9ACTN</name>
<dbReference type="PRINTS" id="PR00081">
    <property type="entry name" value="GDHRDH"/>
</dbReference>
<comment type="caution">
    <text evidence="3">The sequence shown here is derived from an EMBL/GenBank/DDBJ whole genome shotgun (WGS) entry which is preliminary data.</text>
</comment>
<dbReference type="PRINTS" id="PR00080">
    <property type="entry name" value="SDRFAMILY"/>
</dbReference>
<dbReference type="InterPro" id="IPR002347">
    <property type="entry name" value="SDR_fam"/>
</dbReference>
<evidence type="ECO:0000256" key="2">
    <source>
        <dbReference type="ARBA" id="ARBA00023002"/>
    </source>
</evidence>
<dbReference type="PANTHER" id="PTHR42760:SF133">
    <property type="entry name" value="3-OXOACYL-[ACYL-CARRIER-PROTEIN] REDUCTASE"/>
    <property type="match status" value="1"/>
</dbReference>
<dbReference type="EMBL" id="BAAAOR010000014">
    <property type="protein sequence ID" value="GAA1515840.1"/>
    <property type="molecule type" value="Genomic_DNA"/>
</dbReference>
<dbReference type="Gene3D" id="3.40.50.720">
    <property type="entry name" value="NAD(P)-binding Rossmann-like Domain"/>
    <property type="match status" value="1"/>
</dbReference>
<dbReference type="PANTHER" id="PTHR42760">
    <property type="entry name" value="SHORT-CHAIN DEHYDROGENASES/REDUCTASES FAMILY MEMBER"/>
    <property type="match status" value="1"/>
</dbReference>
<comment type="similarity">
    <text evidence="1">Belongs to the short-chain dehydrogenases/reductases (SDR) family.</text>
</comment>
<dbReference type="RefSeq" id="WP_344111955.1">
    <property type="nucleotide sequence ID" value="NZ_BAAAOR010000014.1"/>
</dbReference>
<dbReference type="InterPro" id="IPR036291">
    <property type="entry name" value="NAD(P)-bd_dom_sf"/>
</dbReference>
<keyword evidence="4" id="KW-1185">Reference proteome</keyword>
<gene>
    <name evidence="3" type="primary">fabG_4</name>
    <name evidence="3" type="ORF">GCM10009788_20200</name>
</gene>
<reference evidence="3 4" key="1">
    <citation type="journal article" date="2019" name="Int. J. Syst. Evol. Microbiol.">
        <title>The Global Catalogue of Microorganisms (GCM) 10K type strain sequencing project: providing services to taxonomists for standard genome sequencing and annotation.</title>
        <authorList>
            <consortium name="The Broad Institute Genomics Platform"/>
            <consortium name="The Broad Institute Genome Sequencing Center for Infectious Disease"/>
            <person name="Wu L."/>
            <person name="Ma J."/>
        </authorList>
    </citation>
    <scope>NUCLEOTIDE SEQUENCE [LARGE SCALE GENOMIC DNA]</scope>
    <source>
        <strain evidence="3 4">JCM 14942</strain>
    </source>
</reference>
<accession>A0ABN2ABT3</accession>
<dbReference type="CDD" id="cd05233">
    <property type="entry name" value="SDR_c"/>
    <property type="match status" value="1"/>
</dbReference>
<keyword evidence="2" id="KW-0560">Oxidoreductase</keyword>
<dbReference type="SUPFAM" id="SSF51735">
    <property type="entry name" value="NAD(P)-binding Rossmann-fold domains"/>
    <property type="match status" value="1"/>
</dbReference>
<sequence>MESQTLAGRAAIVTGAGGAIGSAIASRLAKAGADVAIVDRDFTFTAQWGGHASASEIAALVTAAGQRVVVAEGDAADRSFVESVVARAERAFDRVDVLVNCAGGALTPAEDSFASTISDADLELLFAANYRSTVNFCQSAVPRMRAQGSGSVVNITSGVGHLVPRDGSLAHYLAAKAAVTSYTVSLANEIGQYGIRVNAVSPGLVMGPRTAAQAADRGAGREEARERVALRRFGDPDDIAKVVEFFAGDLSSYVTGQLLAVTGG</sequence>
<dbReference type="Proteomes" id="UP001500842">
    <property type="component" value="Unassembled WGS sequence"/>
</dbReference>
<proteinExistence type="inferred from homology"/>
<organism evidence="3 4">
    <name type="scientific">Nocardioides humi</name>
    <dbReference type="NCBI Taxonomy" id="449461"/>
    <lineage>
        <taxon>Bacteria</taxon>
        <taxon>Bacillati</taxon>
        <taxon>Actinomycetota</taxon>
        <taxon>Actinomycetes</taxon>
        <taxon>Propionibacteriales</taxon>
        <taxon>Nocardioidaceae</taxon>
        <taxon>Nocardioides</taxon>
    </lineage>
</organism>
<evidence type="ECO:0000313" key="4">
    <source>
        <dbReference type="Proteomes" id="UP001500842"/>
    </source>
</evidence>